<feature type="domain" description="IstB-like ATP-binding" evidence="2">
    <location>
        <begin position="131"/>
        <end position="247"/>
    </location>
</feature>
<accession>A0A2N9XW33</accession>
<feature type="coiled-coil region" evidence="1">
    <location>
        <begin position="50"/>
        <end position="80"/>
    </location>
</feature>
<dbReference type="Gene3D" id="3.40.50.300">
    <property type="entry name" value="P-loop containing nucleotide triphosphate hydrolases"/>
    <property type="match status" value="1"/>
</dbReference>
<dbReference type="InterPro" id="IPR002611">
    <property type="entry name" value="IstB_ATP-bd"/>
</dbReference>
<dbReference type="GO" id="GO:0005524">
    <property type="term" value="F:ATP binding"/>
    <property type="evidence" value="ECO:0007669"/>
    <property type="project" value="InterPro"/>
</dbReference>
<dbReference type="InterPro" id="IPR027417">
    <property type="entry name" value="P-loop_NTPase"/>
</dbReference>
<evidence type="ECO:0000259" key="2">
    <source>
        <dbReference type="Pfam" id="PF01695"/>
    </source>
</evidence>
<dbReference type="Pfam" id="PF01695">
    <property type="entry name" value="IstB_IS21"/>
    <property type="match status" value="1"/>
</dbReference>
<reference evidence="3 4" key="1">
    <citation type="journal article" date="2017" name="MBio">
        <title>Type VI secretion-mediated competition in the bee gut microbiome.</title>
        <authorList>
            <person name="Steele M.I."/>
            <person name="Kwong W.K."/>
            <person name="Powell J.E."/>
            <person name="Whiteley M."/>
            <person name="Moran N.A."/>
        </authorList>
    </citation>
    <scope>NUCLEOTIDE SEQUENCE [LARGE SCALE GENOMIC DNA]</scope>
    <source>
        <strain evidence="3 4">Nev3CBA3</strain>
    </source>
</reference>
<evidence type="ECO:0000256" key="1">
    <source>
        <dbReference type="SAM" id="Coils"/>
    </source>
</evidence>
<evidence type="ECO:0000313" key="3">
    <source>
        <dbReference type="EMBL" id="PIT53879.1"/>
    </source>
</evidence>
<dbReference type="CDD" id="cd00009">
    <property type="entry name" value="AAA"/>
    <property type="match status" value="1"/>
</dbReference>
<gene>
    <name evidence="3" type="ORF">BHC49_09280</name>
</gene>
<proteinExistence type="predicted"/>
<comment type="caution">
    <text evidence="3">The sequence shown here is derived from an EMBL/GenBank/DDBJ whole genome shotgun (WGS) entry which is preliminary data.</text>
</comment>
<keyword evidence="1" id="KW-0175">Coiled coil</keyword>
<organism evidence="3 4">
    <name type="scientific">Snodgrassella alvi</name>
    <dbReference type="NCBI Taxonomy" id="1196083"/>
    <lineage>
        <taxon>Bacteria</taxon>
        <taxon>Pseudomonadati</taxon>
        <taxon>Pseudomonadota</taxon>
        <taxon>Betaproteobacteria</taxon>
        <taxon>Neisseriales</taxon>
        <taxon>Neisseriaceae</taxon>
        <taxon>Snodgrassella</taxon>
    </lineage>
</organism>
<dbReference type="AlphaFoldDB" id="A0A2N9XW33"/>
<dbReference type="RefSeq" id="WP_100137867.1">
    <property type="nucleotide sequence ID" value="NZ_MEIS01000118.1"/>
</dbReference>
<dbReference type="Proteomes" id="UP000229434">
    <property type="component" value="Unassembled WGS sequence"/>
</dbReference>
<name>A0A2N9XW33_9NEIS</name>
<evidence type="ECO:0000313" key="4">
    <source>
        <dbReference type="Proteomes" id="UP000229434"/>
    </source>
</evidence>
<dbReference type="EMBL" id="MEIS01000118">
    <property type="protein sequence ID" value="PIT53879.1"/>
    <property type="molecule type" value="Genomic_DNA"/>
</dbReference>
<dbReference type="GO" id="GO:0006260">
    <property type="term" value="P:DNA replication"/>
    <property type="evidence" value="ECO:0007669"/>
    <property type="project" value="TreeGrafter"/>
</dbReference>
<dbReference type="PANTHER" id="PTHR30050:SF4">
    <property type="entry name" value="ATP-BINDING PROTEIN RV3427C IN INSERTION SEQUENCE-RELATED"/>
    <property type="match status" value="1"/>
</dbReference>
<sequence length="269" mass="29731">MVSGLTSVGSMFASHPQFVVAGQSTATCSTHGEYQQTKYQSGRVTKCPECEREREQQRIADEKAAQLREAAERKSKLIDDLIGNSGIPKRFLSKTLKNYQVSCKEQQDVINDAKAFLIEFSSPQGHSGRCMTMLGNTGTGKSHIASAMALCVIKHYGGKARFTSVSEINRLVRESKSYNAEYTETEIITAFGNYDLLIVDEVGIQSGTDAESRALFDVFNARYQNMKPTIVISNLNINQFKDALGERIVDRLKEGGGLILGFNWGSYRG</sequence>
<protein>
    <recommendedName>
        <fullName evidence="2">IstB-like ATP-binding domain-containing protein</fullName>
    </recommendedName>
</protein>
<dbReference type="SUPFAM" id="SSF52540">
    <property type="entry name" value="P-loop containing nucleoside triphosphate hydrolases"/>
    <property type="match status" value="1"/>
</dbReference>
<dbReference type="PANTHER" id="PTHR30050">
    <property type="entry name" value="CHROMOSOMAL REPLICATION INITIATOR PROTEIN DNAA"/>
    <property type="match status" value="1"/>
</dbReference>